<dbReference type="GO" id="GO:1990063">
    <property type="term" value="C:Bam protein complex"/>
    <property type="evidence" value="ECO:0007669"/>
    <property type="project" value="TreeGrafter"/>
</dbReference>
<keyword evidence="7 8" id="KW-0998">Cell outer membrane</keyword>
<keyword evidence="4 8" id="KW-0732">Signal</keyword>
<keyword evidence="5 8" id="KW-0677">Repeat</keyword>
<dbReference type="Pfam" id="PF07244">
    <property type="entry name" value="POTRA"/>
    <property type="match status" value="4"/>
</dbReference>
<reference evidence="11 12" key="1">
    <citation type="journal article" date="2017" name="ISME J.">
        <title>An acid-tolerant ammonia-oxidizing ?-proteobacterium from soil.</title>
        <authorList>
            <person name="Hayatsu M."/>
            <person name="Tago K."/>
            <person name="Uchiyama I."/>
            <person name="Toyoda A."/>
            <person name="Wang Y."/>
            <person name="Shimomura Y."/>
            <person name="Okubo T."/>
            <person name="Kurisu F."/>
            <person name="Hirono Y."/>
            <person name="Nonaka K."/>
            <person name="Akiyama H."/>
            <person name="Itoh T."/>
            <person name="Takami H."/>
        </authorList>
    </citation>
    <scope>NUCLEOTIDE SEQUENCE [LARGE SCALE GENOMIC DNA]</scope>
    <source>
        <strain evidence="11 12">TAO100</strain>
    </source>
</reference>
<dbReference type="InterPro" id="IPR010827">
    <property type="entry name" value="BamA/TamA_POTRA"/>
</dbReference>
<evidence type="ECO:0000256" key="9">
    <source>
        <dbReference type="NCBIfam" id="TIGR03303"/>
    </source>
</evidence>
<keyword evidence="12" id="KW-1185">Reference proteome</keyword>
<feature type="domain" description="POTRA" evidence="10">
    <location>
        <begin position="35"/>
        <end position="102"/>
    </location>
</feature>
<evidence type="ECO:0000256" key="4">
    <source>
        <dbReference type="ARBA" id="ARBA00022729"/>
    </source>
</evidence>
<name>A0A1Q2SLV8_9GAMM</name>
<dbReference type="InterPro" id="IPR039910">
    <property type="entry name" value="D15-like"/>
</dbReference>
<evidence type="ECO:0000256" key="7">
    <source>
        <dbReference type="ARBA" id="ARBA00023237"/>
    </source>
</evidence>
<dbReference type="PANTHER" id="PTHR12815:SF23">
    <property type="entry name" value="OUTER MEMBRANE PROTEIN ASSEMBLY FACTOR BAMA"/>
    <property type="match status" value="1"/>
</dbReference>
<evidence type="ECO:0000256" key="5">
    <source>
        <dbReference type="ARBA" id="ARBA00022737"/>
    </source>
</evidence>
<accession>A0A1Q2SLV8</accession>
<dbReference type="PIRSF" id="PIRSF006076">
    <property type="entry name" value="OM_assembly_OMP85"/>
    <property type="match status" value="1"/>
</dbReference>
<dbReference type="GO" id="GO:0043165">
    <property type="term" value="P:Gram-negative-bacterium-type cell outer membrane assembly"/>
    <property type="evidence" value="ECO:0007669"/>
    <property type="project" value="UniProtKB-UniRule"/>
</dbReference>
<dbReference type="EMBL" id="AP014836">
    <property type="protein sequence ID" value="BAW80089.1"/>
    <property type="molecule type" value="Genomic_DNA"/>
</dbReference>
<dbReference type="InterPro" id="IPR034746">
    <property type="entry name" value="POTRA"/>
</dbReference>
<dbReference type="Gene3D" id="2.40.160.50">
    <property type="entry name" value="membrane protein fhac: a member of the omp85/tpsb transporter family"/>
    <property type="match status" value="1"/>
</dbReference>
<dbReference type="InterPro" id="IPR023707">
    <property type="entry name" value="OM_assembly_BamA"/>
</dbReference>
<dbReference type="RefSeq" id="WP_096526672.1">
    <property type="nucleotide sequence ID" value="NZ_AP014836.1"/>
</dbReference>
<evidence type="ECO:0000256" key="2">
    <source>
        <dbReference type="ARBA" id="ARBA00022452"/>
    </source>
</evidence>
<keyword evidence="6 8" id="KW-0472">Membrane</keyword>
<dbReference type="KEGG" id="ntt:TAO_0719"/>
<dbReference type="AlphaFoldDB" id="A0A1Q2SLV8"/>
<organism evidence="11 12">
    <name type="scientific">Candidatus Nitrosoglobus terrae</name>
    <dbReference type="NCBI Taxonomy" id="1630141"/>
    <lineage>
        <taxon>Bacteria</taxon>
        <taxon>Pseudomonadati</taxon>
        <taxon>Pseudomonadota</taxon>
        <taxon>Gammaproteobacteria</taxon>
        <taxon>Chromatiales</taxon>
        <taxon>Chromatiaceae</taxon>
        <taxon>Candidatus Nitrosoglobus</taxon>
    </lineage>
</organism>
<keyword evidence="2 8" id="KW-1134">Transmembrane beta strand</keyword>
<dbReference type="OrthoDB" id="9803054at2"/>
<dbReference type="FunFam" id="3.10.20.310:FF:000002">
    <property type="entry name" value="Outer membrane protein assembly factor BamA"/>
    <property type="match status" value="1"/>
</dbReference>
<comment type="subcellular location">
    <subcellularLocation>
        <location evidence="8">Cell outer membrane</location>
    </subcellularLocation>
    <subcellularLocation>
        <location evidence="1">Membrane</location>
    </subcellularLocation>
</comment>
<dbReference type="PROSITE" id="PS51779">
    <property type="entry name" value="POTRA"/>
    <property type="match status" value="4"/>
</dbReference>
<evidence type="ECO:0000313" key="11">
    <source>
        <dbReference type="EMBL" id="BAW80089.1"/>
    </source>
</evidence>
<gene>
    <name evidence="8" type="primary">bamA</name>
    <name evidence="11" type="ORF">TAO_0719</name>
</gene>
<feature type="domain" description="POTRA" evidence="10">
    <location>
        <begin position="186"/>
        <end position="274"/>
    </location>
</feature>
<feature type="domain" description="POTRA" evidence="10">
    <location>
        <begin position="358"/>
        <end position="432"/>
    </location>
</feature>
<evidence type="ECO:0000256" key="3">
    <source>
        <dbReference type="ARBA" id="ARBA00022692"/>
    </source>
</evidence>
<comment type="subunit">
    <text evidence="8">Part of the Bam complex.</text>
</comment>
<protein>
    <recommendedName>
        <fullName evidence="8 9">Outer membrane protein assembly factor BamA</fullName>
    </recommendedName>
</protein>
<dbReference type="Proteomes" id="UP000243679">
    <property type="component" value="Chromosome"/>
</dbReference>
<dbReference type="NCBIfam" id="TIGR03303">
    <property type="entry name" value="OM_YaeT"/>
    <property type="match status" value="1"/>
</dbReference>
<comment type="similarity">
    <text evidence="8">Belongs to the BamA family.</text>
</comment>
<feature type="domain" description="POTRA" evidence="10">
    <location>
        <begin position="103"/>
        <end position="183"/>
    </location>
</feature>
<evidence type="ECO:0000256" key="1">
    <source>
        <dbReference type="ARBA" id="ARBA00004370"/>
    </source>
</evidence>
<dbReference type="GO" id="GO:0051205">
    <property type="term" value="P:protein insertion into membrane"/>
    <property type="evidence" value="ECO:0007669"/>
    <property type="project" value="UniProtKB-UniRule"/>
</dbReference>
<sequence>MGGIFGLYYKKRIVIAAVVGLTLINKVLAAEFQPFVVKDIRIEGLQRISAGTVFNYLPIKIGDTVDSQRVRDIIHELFKTRFFKDIQVGHDGNILTIIAVERPTITSIKFIGNKEIKGDQLAKALKQVGFTEGRVFDRSLLEKVELELQRQYFSRGKYGVKINTTVTPLTRNRVAITVDVKEGAIAKIGRINIVGNHAFKEKDILSVFQLHTPNLLSFFTHADQYSRQKLAADLESLRSYYLDRGYINLSIDSTQVSITPDKKRVFITINITEGDRYWIGEVKLAGDLILPLEKLFSALTVNSGDIFSRKAVSESTAHITDLLGNKGYAFANVNAMPEISESEKKVNLTFFIDPGKRAYVRRVNISGNTKTRDEVIRREMRQQEGGWVSTELINRSKLRIQRLGYFKDVNIETQPVPGSPDQVDVNLSVVEHPSGSISAGLGFSQAQGFIFNTSISQQNFLGSGKHVNLSFNNSQIYTIYSLGYTDPYFTIDGVSRGFNFYYRKTNPVFGNIASYTTNVYGGDMTFGIPITETDMLNLGVGYQNIQVGLSDISPVEFENFVNSEGNRFNIFNVNFGWAHDGRDSALFPTRGSYQNVFGKITAPIGGRSLEFYEVGYQQSWYHPLSKSLIFMLHGDMAYGGVYGSTSVFPFFENFYAGGINSVRGFRPNTLGPKTAEGAALGGNLKIIGNAEVFFPVPFVEKFKSVRLSTFIDAGNVYGEYQSINLGDLRYSAGVSAIWLSPFGTLRFSMAKALNVQPGDQPQIFQFSMGTQF</sequence>
<dbReference type="HAMAP" id="MF_01430">
    <property type="entry name" value="OM_assembly_BamA"/>
    <property type="match status" value="1"/>
</dbReference>
<evidence type="ECO:0000256" key="6">
    <source>
        <dbReference type="ARBA" id="ARBA00023136"/>
    </source>
</evidence>
<keyword evidence="3 8" id="KW-0812">Transmembrane</keyword>
<dbReference type="PANTHER" id="PTHR12815">
    <property type="entry name" value="SORTING AND ASSEMBLY MACHINERY SAMM50 PROTEIN FAMILY MEMBER"/>
    <property type="match status" value="1"/>
</dbReference>
<evidence type="ECO:0000313" key="12">
    <source>
        <dbReference type="Proteomes" id="UP000243679"/>
    </source>
</evidence>
<comment type="function">
    <text evidence="8">Part of the outer membrane protein assembly complex, which is involved in assembly and insertion of beta-barrel proteins into the outer membrane.</text>
</comment>
<dbReference type="Pfam" id="PF01103">
    <property type="entry name" value="Omp85"/>
    <property type="match status" value="1"/>
</dbReference>
<dbReference type="InterPro" id="IPR000184">
    <property type="entry name" value="Bac_surfAg_D15"/>
</dbReference>
<evidence type="ECO:0000259" key="10">
    <source>
        <dbReference type="PROSITE" id="PS51779"/>
    </source>
</evidence>
<evidence type="ECO:0000256" key="8">
    <source>
        <dbReference type="HAMAP-Rule" id="MF_01430"/>
    </source>
</evidence>
<proteinExistence type="inferred from homology"/>
<dbReference type="Gene3D" id="3.10.20.310">
    <property type="entry name" value="membrane protein fhac"/>
    <property type="match status" value="5"/>
</dbReference>